<dbReference type="HOGENOM" id="CLU_742401_0_0_1"/>
<keyword evidence="2" id="KW-0805">Transcription regulation</keyword>
<dbReference type="OMA" id="CTNAMIF"/>
<dbReference type="SMART" id="SM00297">
    <property type="entry name" value="BROMO"/>
    <property type="match status" value="1"/>
</dbReference>
<sequence length="373" mass="42126">MPNLERKDPRQFFAWPVTDSIAPNYSSIITKPMDFSTMKQKIEDNQYKTLQEFTDDFVLMCNNAMTYNQPDTVYYKAAKRLLHTGLRTLTAEKVRPYVPTISNYGELTVTHLGFEPLEDYLKNESPNKSHLDVLPDDMTPDEILEQAKEAAQIAANKLRYQHPNAKMGFLRQRKDGTTSLAILTPCNPGAQPGTTEVPVTLGALTGKVQPGPGTGQLMGFREDRRNQVKPVKPLYYGPFGSYAPSYDSTFSNLTKEESDLVLATYGEETGVPYAESILDFVRDCDYALHIADDLLNLMTHGEHSAVARILEEKRRIHQQQVLQQLEQEQLQQQQQQLLQSQHANENDAFNLNALRSLGDLGIDVSFLDSFGKF</sequence>
<keyword evidence="9" id="KW-1185">Reference proteome</keyword>
<dbReference type="PANTHER" id="PTHR22881:SF27">
    <property type="entry name" value="BROMODOMAIN CONTAINING 7_9"/>
    <property type="match status" value="1"/>
</dbReference>
<dbReference type="PhylomeDB" id="E9FUK4"/>
<organism evidence="8 9">
    <name type="scientific">Daphnia pulex</name>
    <name type="common">Water flea</name>
    <dbReference type="NCBI Taxonomy" id="6669"/>
    <lineage>
        <taxon>Eukaryota</taxon>
        <taxon>Metazoa</taxon>
        <taxon>Ecdysozoa</taxon>
        <taxon>Arthropoda</taxon>
        <taxon>Crustacea</taxon>
        <taxon>Branchiopoda</taxon>
        <taxon>Diplostraca</taxon>
        <taxon>Cladocera</taxon>
        <taxon>Anomopoda</taxon>
        <taxon>Daphniidae</taxon>
        <taxon>Daphnia</taxon>
    </lineage>
</organism>
<dbReference type="InParanoid" id="E9FUK4"/>
<dbReference type="SUPFAM" id="SSF47370">
    <property type="entry name" value="Bromodomain"/>
    <property type="match status" value="1"/>
</dbReference>
<evidence type="ECO:0000313" key="8">
    <source>
        <dbReference type="EMBL" id="EFX88744.1"/>
    </source>
</evidence>
<keyword evidence="3 6" id="KW-0103">Bromodomain</keyword>
<dbReference type="eggNOG" id="KOG1828">
    <property type="taxonomic scope" value="Eukaryota"/>
</dbReference>
<protein>
    <recommendedName>
        <fullName evidence="7">Bromo domain-containing protein</fullName>
    </recommendedName>
</protein>
<evidence type="ECO:0000256" key="3">
    <source>
        <dbReference type="ARBA" id="ARBA00023117"/>
    </source>
</evidence>
<evidence type="ECO:0000256" key="1">
    <source>
        <dbReference type="ARBA" id="ARBA00004123"/>
    </source>
</evidence>
<keyword evidence="5" id="KW-0539">Nucleus</keyword>
<evidence type="ECO:0000256" key="2">
    <source>
        <dbReference type="ARBA" id="ARBA00023015"/>
    </source>
</evidence>
<dbReference type="PRINTS" id="PR00503">
    <property type="entry name" value="BROMODOMAIN"/>
</dbReference>
<dbReference type="Proteomes" id="UP000000305">
    <property type="component" value="Unassembled WGS sequence"/>
</dbReference>
<dbReference type="PANTHER" id="PTHR22881">
    <property type="entry name" value="BROMODOMAIN CONTAINING PROTEIN"/>
    <property type="match status" value="1"/>
</dbReference>
<feature type="domain" description="Bromo" evidence="7">
    <location>
        <begin position="5"/>
        <end position="75"/>
    </location>
</feature>
<dbReference type="GO" id="GO:0005634">
    <property type="term" value="C:nucleus"/>
    <property type="evidence" value="ECO:0007669"/>
    <property type="project" value="UniProtKB-SubCell"/>
</dbReference>
<dbReference type="KEGG" id="dpx:DAPPUDRAFT_191336"/>
<proteinExistence type="predicted"/>
<dbReference type="Pfam" id="PF00439">
    <property type="entry name" value="Bromodomain"/>
    <property type="match status" value="1"/>
</dbReference>
<comment type="subcellular location">
    <subcellularLocation>
        <location evidence="1">Nucleus</location>
    </subcellularLocation>
</comment>
<evidence type="ECO:0000256" key="5">
    <source>
        <dbReference type="ARBA" id="ARBA00023242"/>
    </source>
</evidence>
<dbReference type="InterPro" id="IPR001487">
    <property type="entry name" value="Bromodomain"/>
</dbReference>
<dbReference type="InterPro" id="IPR021900">
    <property type="entry name" value="DUF3512"/>
</dbReference>
<dbReference type="InterPro" id="IPR036427">
    <property type="entry name" value="Bromodomain-like_sf"/>
</dbReference>
<evidence type="ECO:0000313" key="9">
    <source>
        <dbReference type="Proteomes" id="UP000000305"/>
    </source>
</evidence>
<dbReference type="Pfam" id="PF12024">
    <property type="entry name" value="DUF3512"/>
    <property type="match status" value="1"/>
</dbReference>
<keyword evidence="4" id="KW-0804">Transcription</keyword>
<dbReference type="PROSITE" id="PS50014">
    <property type="entry name" value="BROMODOMAIN_2"/>
    <property type="match status" value="1"/>
</dbReference>
<name>E9FUK4_DAPPU</name>
<gene>
    <name evidence="8" type="ORF">DAPPUDRAFT_191336</name>
</gene>
<evidence type="ECO:0000256" key="6">
    <source>
        <dbReference type="PROSITE-ProRule" id="PRU00035"/>
    </source>
</evidence>
<reference evidence="8 9" key="1">
    <citation type="journal article" date="2011" name="Science">
        <title>The ecoresponsive genome of Daphnia pulex.</title>
        <authorList>
            <person name="Colbourne J.K."/>
            <person name="Pfrender M.E."/>
            <person name="Gilbert D."/>
            <person name="Thomas W.K."/>
            <person name="Tucker A."/>
            <person name="Oakley T.H."/>
            <person name="Tokishita S."/>
            <person name="Aerts A."/>
            <person name="Arnold G.J."/>
            <person name="Basu M.K."/>
            <person name="Bauer D.J."/>
            <person name="Caceres C.E."/>
            <person name="Carmel L."/>
            <person name="Casola C."/>
            <person name="Choi J.H."/>
            <person name="Detter J.C."/>
            <person name="Dong Q."/>
            <person name="Dusheyko S."/>
            <person name="Eads B.D."/>
            <person name="Frohlich T."/>
            <person name="Geiler-Samerotte K.A."/>
            <person name="Gerlach D."/>
            <person name="Hatcher P."/>
            <person name="Jogdeo S."/>
            <person name="Krijgsveld J."/>
            <person name="Kriventseva E.V."/>
            <person name="Kultz D."/>
            <person name="Laforsch C."/>
            <person name="Lindquist E."/>
            <person name="Lopez J."/>
            <person name="Manak J.R."/>
            <person name="Muller J."/>
            <person name="Pangilinan J."/>
            <person name="Patwardhan R.P."/>
            <person name="Pitluck S."/>
            <person name="Pritham E.J."/>
            <person name="Rechtsteiner A."/>
            <person name="Rho M."/>
            <person name="Rogozin I.B."/>
            <person name="Sakarya O."/>
            <person name="Salamov A."/>
            <person name="Schaack S."/>
            <person name="Shapiro H."/>
            <person name="Shiga Y."/>
            <person name="Skalitzky C."/>
            <person name="Smith Z."/>
            <person name="Souvorov A."/>
            <person name="Sung W."/>
            <person name="Tang Z."/>
            <person name="Tsuchiya D."/>
            <person name="Tu H."/>
            <person name="Vos H."/>
            <person name="Wang M."/>
            <person name="Wolf Y.I."/>
            <person name="Yamagata H."/>
            <person name="Yamada T."/>
            <person name="Ye Y."/>
            <person name="Shaw J.R."/>
            <person name="Andrews J."/>
            <person name="Crease T.J."/>
            <person name="Tang H."/>
            <person name="Lucas S.M."/>
            <person name="Robertson H.M."/>
            <person name="Bork P."/>
            <person name="Koonin E.V."/>
            <person name="Zdobnov E.M."/>
            <person name="Grigoriev I.V."/>
            <person name="Lynch M."/>
            <person name="Boore J.L."/>
        </authorList>
    </citation>
    <scope>NUCLEOTIDE SEQUENCE [LARGE SCALE GENOMIC DNA]</scope>
</reference>
<evidence type="ECO:0000259" key="7">
    <source>
        <dbReference type="PROSITE" id="PS50014"/>
    </source>
</evidence>
<dbReference type="STRING" id="6669.E9FUK4"/>
<dbReference type="AlphaFoldDB" id="E9FUK4"/>
<accession>E9FUK4</accession>
<dbReference type="InterPro" id="IPR051831">
    <property type="entry name" value="Bromodomain_contain_prot"/>
</dbReference>
<dbReference type="Gene3D" id="1.20.920.10">
    <property type="entry name" value="Bromodomain-like"/>
    <property type="match status" value="1"/>
</dbReference>
<dbReference type="OrthoDB" id="21648at2759"/>
<evidence type="ECO:0000256" key="4">
    <source>
        <dbReference type="ARBA" id="ARBA00023163"/>
    </source>
</evidence>
<dbReference type="EMBL" id="GL732525">
    <property type="protein sequence ID" value="EFX88744.1"/>
    <property type="molecule type" value="Genomic_DNA"/>
</dbReference>